<accession>A0AAW0K451</accession>
<dbReference type="Gramene" id="rna-CFP56_68183">
    <property type="protein sequence ID" value="cds-POE87699.1"/>
    <property type="gene ID" value="gene-CFP56_68183"/>
</dbReference>
<dbReference type="AlphaFoldDB" id="A0AAW0K451"/>
<reference evidence="3 4" key="1">
    <citation type="journal article" date="2018" name="Sci. Data">
        <title>The draft genome sequence of cork oak.</title>
        <authorList>
            <person name="Ramos A.M."/>
            <person name="Usie A."/>
            <person name="Barbosa P."/>
            <person name="Barros P.M."/>
            <person name="Capote T."/>
            <person name="Chaves I."/>
            <person name="Simoes F."/>
            <person name="Abreu I."/>
            <person name="Carrasquinho I."/>
            <person name="Faro C."/>
            <person name="Guimaraes J.B."/>
            <person name="Mendonca D."/>
            <person name="Nobrega F."/>
            <person name="Rodrigues L."/>
            <person name="Saibo N.J.M."/>
            <person name="Varela M.C."/>
            <person name="Egas C."/>
            <person name="Matos J."/>
            <person name="Miguel C.M."/>
            <person name="Oliveira M.M."/>
            <person name="Ricardo C.P."/>
            <person name="Goncalves S."/>
        </authorList>
    </citation>
    <scope>NUCLEOTIDE SEQUENCE [LARGE SCALE GENOMIC DNA]</scope>
    <source>
        <strain evidence="4">cv. HL8</strain>
    </source>
</reference>
<organism evidence="3 4">
    <name type="scientific">Quercus suber</name>
    <name type="common">Cork oak</name>
    <dbReference type="NCBI Taxonomy" id="58331"/>
    <lineage>
        <taxon>Eukaryota</taxon>
        <taxon>Viridiplantae</taxon>
        <taxon>Streptophyta</taxon>
        <taxon>Embryophyta</taxon>
        <taxon>Tracheophyta</taxon>
        <taxon>Spermatophyta</taxon>
        <taxon>Magnoliopsida</taxon>
        <taxon>eudicotyledons</taxon>
        <taxon>Gunneridae</taxon>
        <taxon>Pentapetalae</taxon>
        <taxon>rosids</taxon>
        <taxon>fabids</taxon>
        <taxon>Fagales</taxon>
        <taxon>Fagaceae</taxon>
        <taxon>Quercus</taxon>
    </lineage>
</organism>
<sequence>MKAIMKGKLLKKLKTIRPIGYLKQDRVLQVNASDGYADFLPKSPSLRAQTELICGETEQKQSIETSVTVEEPDIIDVEELMRDLEDEEDMDFYDEINNKENIGPPLEAKETAAYQKSKPEFRENRALEESEMGNGNCQQTPLSEIDISSFRRPDLNSGTLFDPNLLAAFELAVKEHIRMSEAERRARIEQENLEKISEKKEKEKEKEKEEEEEPPSKTRRVEEENPLLEFEEKCPPGGKDSVIFYTTTLHGIRKTFEDCNSIRFLLESFRVVFYEKDVSMHMEFKEELWRILDSKAAPPRLFIKGRYIGGAEEVLALHEQGKFRPLFHGVPIDRSNGACEGCAGVRFVLCSKCNGSHRIVSTEGESNVCPECNENGLIVCPICC</sequence>
<evidence type="ECO:0000256" key="1">
    <source>
        <dbReference type="SAM" id="MobiDB-lite"/>
    </source>
</evidence>
<feature type="region of interest" description="Disordered" evidence="1">
    <location>
        <begin position="198"/>
        <end position="232"/>
    </location>
</feature>
<dbReference type="PANTHER" id="PTHR45669">
    <property type="entry name" value="GLUTAREDOXIN DOMAIN-CONTAINING CYSTEINE-RICH PROTEIN CG12206-RELATED"/>
    <property type="match status" value="1"/>
</dbReference>
<feature type="compositionally biased region" description="Basic and acidic residues" evidence="1">
    <location>
        <begin position="214"/>
        <end position="223"/>
    </location>
</feature>
<dbReference type="SUPFAM" id="SSF52833">
    <property type="entry name" value="Thioredoxin-like"/>
    <property type="match status" value="1"/>
</dbReference>
<gene>
    <name evidence="3" type="ORF">CFP56_025363</name>
</gene>
<evidence type="ECO:0000313" key="3">
    <source>
        <dbReference type="EMBL" id="KAK7833694.1"/>
    </source>
</evidence>
<evidence type="ECO:0000313" key="4">
    <source>
        <dbReference type="Proteomes" id="UP000237347"/>
    </source>
</evidence>
<dbReference type="CDD" id="cd03031">
    <property type="entry name" value="GRX_GRX_like"/>
    <property type="match status" value="1"/>
</dbReference>
<dbReference type="PANTHER" id="PTHR45669:SF28">
    <property type="entry name" value="GLUTAREDOXIN DOMAIN-CONTAINING PROTEIN"/>
    <property type="match status" value="1"/>
</dbReference>
<dbReference type="InterPro" id="IPR036249">
    <property type="entry name" value="Thioredoxin-like_sf"/>
</dbReference>
<dbReference type="Proteomes" id="UP000237347">
    <property type="component" value="Unassembled WGS sequence"/>
</dbReference>
<proteinExistence type="predicted"/>
<feature type="domain" description="Glutaredoxin" evidence="2">
    <location>
        <begin position="243"/>
        <end position="308"/>
    </location>
</feature>
<dbReference type="InterPro" id="IPR002109">
    <property type="entry name" value="Glutaredoxin"/>
</dbReference>
<comment type="caution">
    <text evidence="3">The sequence shown here is derived from an EMBL/GenBank/DDBJ whole genome shotgun (WGS) entry which is preliminary data.</text>
</comment>
<dbReference type="Gene3D" id="3.40.30.10">
    <property type="entry name" value="Glutaredoxin"/>
    <property type="match status" value="1"/>
</dbReference>
<protein>
    <recommendedName>
        <fullName evidence="2">Glutaredoxin domain-containing protein</fullName>
    </recommendedName>
</protein>
<keyword evidence="4" id="KW-1185">Reference proteome</keyword>
<dbReference type="Pfam" id="PF00462">
    <property type="entry name" value="Glutaredoxin"/>
    <property type="match status" value="1"/>
</dbReference>
<name>A0AAW0K451_QUESU</name>
<feature type="compositionally biased region" description="Basic and acidic residues" evidence="1">
    <location>
        <begin position="198"/>
        <end position="207"/>
    </location>
</feature>
<dbReference type="Pfam" id="PF23733">
    <property type="entry name" value="GRXCR1-2_C"/>
    <property type="match status" value="1"/>
</dbReference>
<dbReference type="EMBL" id="PKMF04000402">
    <property type="protein sequence ID" value="KAK7833694.1"/>
    <property type="molecule type" value="Genomic_DNA"/>
</dbReference>
<dbReference type="PROSITE" id="PS51354">
    <property type="entry name" value="GLUTAREDOXIN_2"/>
    <property type="match status" value="1"/>
</dbReference>
<evidence type="ECO:0000259" key="2">
    <source>
        <dbReference type="Pfam" id="PF00462"/>
    </source>
</evidence>